<keyword evidence="1" id="KW-0472">Membrane</keyword>
<evidence type="ECO:0000259" key="2">
    <source>
        <dbReference type="Pfam" id="PF07811"/>
    </source>
</evidence>
<dbReference type="InterPro" id="IPR012495">
    <property type="entry name" value="TadE-like_dom"/>
</dbReference>
<evidence type="ECO:0000313" key="3">
    <source>
        <dbReference type="EMBL" id="MDX8441629.1"/>
    </source>
</evidence>
<reference evidence="3 4" key="1">
    <citation type="submission" date="2023-08" db="EMBL/GenBank/DDBJ databases">
        <title>Implementing the SeqCode for naming new Mesorhizobium species isolated from Vachellia karroo root nodules.</title>
        <authorList>
            <person name="Van Lill M."/>
        </authorList>
    </citation>
    <scope>NUCLEOTIDE SEQUENCE [LARGE SCALE GENOMIC DNA]</scope>
    <source>
        <strain evidence="3 4">VK3E</strain>
    </source>
</reference>
<evidence type="ECO:0000313" key="4">
    <source>
        <dbReference type="Proteomes" id="UP001272097"/>
    </source>
</evidence>
<gene>
    <name evidence="3" type="ORF">RFM51_18725</name>
</gene>
<accession>A0ABU4WZY8</accession>
<protein>
    <submittedName>
        <fullName evidence="3">Pilus assembly protein</fullName>
    </submittedName>
</protein>
<organism evidence="3 4">
    <name type="scientific">Mesorhizobium australafricanum</name>
    <dbReference type="NCBI Taxonomy" id="3072311"/>
    <lineage>
        <taxon>Bacteria</taxon>
        <taxon>Pseudomonadati</taxon>
        <taxon>Pseudomonadota</taxon>
        <taxon>Alphaproteobacteria</taxon>
        <taxon>Hyphomicrobiales</taxon>
        <taxon>Phyllobacteriaceae</taxon>
        <taxon>Mesorhizobium</taxon>
    </lineage>
</organism>
<feature type="domain" description="TadE-like" evidence="2">
    <location>
        <begin position="18"/>
        <end position="60"/>
    </location>
</feature>
<sequence length="164" mass="17769">MLTALKDIIRHFRGDDDGAALVEMAIVTPFVLLLSAGVFEFSNILNTRMLLDAGVKDAARYMARCSSDWDTCSGYATNLAVKGAITGGSARVTGWTTDQITIKPLFTPAIDAATGTELYLSSTSNVVVVDVSTSYPYPDLGFWSYLGFGQLTLKVAHQERVFGW</sequence>
<keyword evidence="4" id="KW-1185">Reference proteome</keyword>
<evidence type="ECO:0000256" key="1">
    <source>
        <dbReference type="SAM" id="Phobius"/>
    </source>
</evidence>
<dbReference type="Proteomes" id="UP001272097">
    <property type="component" value="Unassembled WGS sequence"/>
</dbReference>
<dbReference type="RefSeq" id="WP_320215594.1">
    <property type="nucleotide sequence ID" value="NZ_JAVIIS010000027.1"/>
</dbReference>
<keyword evidence="1" id="KW-1133">Transmembrane helix</keyword>
<name>A0ABU4WZY8_9HYPH</name>
<proteinExistence type="predicted"/>
<keyword evidence="1" id="KW-0812">Transmembrane</keyword>
<dbReference type="EMBL" id="JAVIIS010000027">
    <property type="protein sequence ID" value="MDX8441629.1"/>
    <property type="molecule type" value="Genomic_DNA"/>
</dbReference>
<comment type="caution">
    <text evidence="3">The sequence shown here is derived from an EMBL/GenBank/DDBJ whole genome shotgun (WGS) entry which is preliminary data.</text>
</comment>
<feature type="transmembrane region" description="Helical" evidence="1">
    <location>
        <begin position="20"/>
        <end position="39"/>
    </location>
</feature>
<dbReference type="Pfam" id="PF07811">
    <property type="entry name" value="TadE"/>
    <property type="match status" value="1"/>
</dbReference>